<dbReference type="Pfam" id="PF19789">
    <property type="entry name" value="DUF6273"/>
    <property type="match status" value="1"/>
</dbReference>
<keyword evidence="2" id="KW-0547">Nucleotide-binding</keyword>
<feature type="domain" description="DUF6273" evidence="1">
    <location>
        <begin position="78"/>
        <end position="253"/>
    </location>
</feature>
<reference evidence="2" key="1">
    <citation type="journal article" date="2021" name="Proc. Natl. Acad. Sci. U.S.A.">
        <title>A Catalog of Tens of Thousands of Viruses from Human Metagenomes Reveals Hidden Associations with Chronic Diseases.</title>
        <authorList>
            <person name="Tisza M.J."/>
            <person name="Buck C.B."/>
        </authorList>
    </citation>
    <scope>NUCLEOTIDE SEQUENCE</scope>
    <source>
        <strain evidence="2">CtbEa13</strain>
    </source>
</reference>
<accession>A0A8S5VBJ5</accession>
<proteinExistence type="predicted"/>
<protein>
    <submittedName>
        <fullName evidence="2">ATP-binding sugar transporter</fullName>
    </submittedName>
</protein>
<dbReference type="GO" id="GO:0005524">
    <property type="term" value="F:ATP binding"/>
    <property type="evidence" value="ECO:0007669"/>
    <property type="project" value="UniProtKB-KW"/>
</dbReference>
<keyword evidence="2" id="KW-0813">Transport</keyword>
<evidence type="ECO:0000313" key="2">
    <source>
        <dbReference type="EMBL" id="DAG04085.1"/>
    </source>
</evidence>
<keyword evidence="2" id="KW-0067">ATP-binding</keyword>
<dbReference type="InterPro" id="IPR046240">
    <property type="entry name" value="DUF6273"/>
</dbReference>
<evidence type="ECO:0000259" key="1">
    <source>
        <dbReference type="Pfam" id="PF19789"/>
    </source>
</evidence>
<name>A0A8S5VBJ5_9CAUD</name>
<dbReference type="EMBL" id="BK016237">
    <property type="protein sequence ID" value="DAG04085.1"/>
    <property type="molecule type" value="Genomic_DNA"/>
</dbReference>
<sequence>MSNKIISDYRSEALQGSIKLVDSKGNSKTCIGTKPIILSNQWKPVRKGDIITMDGKDYRVLKVNKNIAEVLAMYDASSSQKFNTSGNSKVYAGSDLDTYCDEVFYSTLSFNMKNAIIEKTFQQDSWHFSWSSVSAGSPKYIGDTLSSGDYEVSLDSATFGTNILRKCYVLSVQDIIDYLGVTRSMTVADTTLTSTNIWKMFWNQATFIEDMKRLWLRSADADFSTAFYINNTGNLISGPITDSNAVRPAFQIDLSKVDYAIL</sequence>
<keyword evidence="2" id="KW-0762">Sugar transport</keyword>
<organism evidence="2">
    <name type="scientific">Myoviridae sp. ctbEa13</name>
    <dbReference type="NCBI Taxonomy" id="2825136"/>
    <lineage>
        <taxon>Viruses</taxon>
        <taxon>Duplodnaviria</taxon>
        <taxon>Heunggongvirae</taxon>
        <taxon>Uroviricota</taxon>
        <taxon>Caudoviricetes</taxon>
    </lineage>
</organism>